<gene>
    <name evidence="1" type="ORF">DM860_001011</name>
</gene>
<dbReference type="AlphaFoldDB" id="A0A328DWY3"/>
<dbReference type="Proteomes" id="UP000249390">
    <property type="component" value="Unassembled WGS sequence"/>
</dbReference>
<accession>A0A328DWY3</accession>
<evidence type="ECO:0000313" key="1">
    <source>
        <dbReference type="EMBL" id="RAL48691.1"/>
    </source>
</evidence>
<dbReference type="EMBL" id="NQVE01000097">
    <property type="protein sequence ID" value="RAL48691.1"/>
    <property type="molecule type" value="Genomic_DNA"/>
</dbReference>
<protein>
    <submittedName>
        <fullName evidence="1">Uncharacterized protein</fullName>
    </submittedName>
</protein>
<keyword evidence="2" id="KW-1185">Reference proteome</keyword>
<comment type="caution">
    <text evidence="1">The sequence shown here is derived from an EMBL/GenBank/DDBJ whole genome shotgun (WGS) entry which is preliminary data.</text>
</comment>
<proteinExistence type="predicted"/>
<sequence length="97" mass="10514">MQVATVRGCQGLRRRGATMAGAFDGGGCGSIIGGGAEASTAVVQKCRRWQCISRSKSSELLLLIMYLPQVYHMKWGLLSSTCEFWNVDTEADLLLVT</sequence>
<reference evidence="1 2" key="1">
    <citation type="submission" date="2018-06" db="EMBL/GenBank/DDBJ databases">
        <title>The Genome of Cuscuta australis (Dodder) Provides Insight into the Evolution of Plant Parasitism.</title>
        <authorList>
            <person name="Liu H."/>
        </authorList>
    </citation>
    <scope>NUCLEOTIDE SEQUENCE [LARGE SCALE GENOMIC DNA]</scope>
    <source>
        <strain evidence="2">cv. Yunnan</strain>
        <tissue evidence="1">Vines</tissue>
    </source>
</reference>
<name>A0A328DWY3_9ASTE</name>
<organism evidence="1 2">
    <name type="scientific">Cuscuta australis</name>
    <dbReference type="NCBI Taxonomy" id="267555"/>
    <lineage>
        <taxon>Eukaryota</taxon>
        <taxon>Viridiplantae</taxon>
        <taxon>Streptophyta</taxon>
        <taxon>Embryophyta</taxon>
        <taxon>Tracheophyta</taxon>
        <taxon>Spermatophyta</taxon>
        <taxon>Magnoliopsida</taxon>
        <taxon>eudicotyledons</taxon>
        <taxon>Gunneridae</taxon>
        <taxon>Pentapetalae</taxon>
        <taxon>asterids</taxon>
        <taxon>lamiids</taxon>
        <taxon>Solanales</taxon>
        <taxon>Convolvulaceae</taxon>
        <taxon>Cuscuteae</taxon>
        <taxon>Cuscuta</taxon>
        <taxon>Cuscuta subgen. Grammica</taxon>
        <taxon>Cuscuta sect. Cleistogrammica</taxon>
    </lineage>
</organism>
<evidence type="ECO:0000313" key="2">
    <source>
        <dbReference type="Proteomes" id="UP000249390"/>
    </source>
</evidence>